<feature type="transmembrane region" description="Helical" evidence="1">
    <location>
        <begin position="101"/>
        <end position="118"/>
    </location>
</feature>
<dbReference type="Pfam" id="PF04235">
    <property type="entry name" value="DUF418"/>
    <property type="match status" value="1"/>
</dbReference>
<feature type="transmembrane region" description="Helical" evidence="1">
    <location>
        <begin position="71"/>
        <end position="89"/>
    </location>
</feature>
<organism evidence="3 4">
    <name type="scientific">Corynebacterium hindlerae</name>
    <dbReference type="NCBI Taxonomy" id="699041"/>
    <lineage>
        <taxon>Bacteria</taxon>
        <taxon>Bacillati</taxon>
        <taxon>Actinomycetota</taxon>
        <taxon>Actinomycetes</taxon>
        <taxon>Mycobacteriales</taxon>
        <taxon>Corynebacteriaceae</taxon>
        <taxon>Corynebacterium</taxon>
    </lineage>
</organism>
<feature type="transmembrane region" description="Helical" evidence="1">
    <location>
        <begin position="30"/>
        <end position="51"/>
    </location>
</feature>
<dbReference type="Proteomes" id="UP000515570">
    <property type="component" value="Chromosome"/>
</dbReference>
<reference evidence="3 4" key="1">
    <citation type="submission" date="2020-07" db="EMBL/GenBank/DDBJ databases">
        <title>non toxigenic Corynebacterium sp. nov from a clinical source.</title>
        <authorList>
            <person name="Bernier A.-M."/>
            <person name="Bernard K."/>
        </authorList>
    </citation>
    <scope>NUCLEOTIDE SEQUENCE [LARGE SCALE GENOMIC DNA]</scope>
    <source>
        <strain evidence="4">NML 93-0612</strain>
    </source>
</reference>
<sequence length="346" mass="37427">MSKHAMSNSLERATTSSGARRLMSLDVVRGLAVCGILFANVATIMGLHVPWHNAQPGSSYNFLHLFFQERFFPIFSLLFGVGFGILWQSVQKRSEHPRVVLLRRFLFLLLLGAVHQVLQTGEALFPYAIGGLVCLLPTTFLPERYRAPFSLGIGVVATVVGGMAGGMLLIPGLFWLGFGLALSDVPRKFEESTKPALMLLIGGLVVAIPGIALQLTHLDTAGFSPISAYAGLGQAAVYIALVGLAMHTPLRSGLVAFLAPLGRMALTAYVSATVVGVLIAIPFFAPLSALLKSDPIRLTDAQMFMVWGGCVVFLIIQSLVARVWLAKFGQGPLEKLWRTVTWWGKH</sequence>
<proteinExistence type="predicted"/>
<dbReference type="PANTHER" id="PTHR30590:SF3">
    <property type="entry name" value="HYPOTHETICAL MEMBRANE SPANNING PROTEIN"/>
    <property type="match status" value="1"/>
</dbReference>
<feature type="transmembrane region" description="Helical" evidence="1">
    <location>
        <begin position="228"/>
        <end position="246"/>
    </location>
</feature>
<feature type="transmembrane region" description="Helical" evidence="1">
    <location>
        <begin position="153"/>
        <end position="176"/>
    </location>
</feature>
<keyword evidence="1" id="KW-0812">Transmembrane</keyword>
<dbReference type="InterPro" id="IPR052529">
    <property type="entry name" value="Bact_Transport_Assoc"/>
</dbReference>
<evidence type="ECO:0000313" key="3">
    <source>
        <dbReference type="EMBL" id="QMV84244.1"/>
    </source>
</evidence>
<keyword evidence="4" id="KW-1185">Reference proteome</keyword>
<gene>
    <name evidence="3" type="ORF">HW450_07595</name>
</gene>
<evidence type="ECO:0000259" key="2">
    <source>
        <dbReference type="Pfam" id="PF04235"/>
    </source>
</evidence>
<dbReference type="EMBL" id="CP059833">
    <property type="protein sequence ID" value="QMV84244.1"/>
    <property type="molecule type" value="Genomic_DNA"/>
</dbReference>
<dbReference type="InterPro" id="IPR007349">
    <property type="entry name" value="DUF418"/>
</dbReference>
<keyword evidence="1" id="KW-0472">Membrane</keyword>
<feature type="transmembrane region" description="Helical" evidence="1">
    <location>
        <begin position="124"/>
        <end position="141"/>
    </location>
</feature>
<evidence type="ECO:0000256" key="1">
    <source>
        <dbReference type="SAM" id="Phobius"/>
    </source>
</evidence>
<feature type="transmembrane region" description="Helical" evidence="1">
    <location>
        <begin position="196"/>
        <end position="216"/>
    </location>
</feature>
<feature type="transmembrane region" description="Helical" evidence="1">
    <location>
        <begin position="266"/>
        <end position="291"/>
    </location>
</feature>
<feature type="domain" description="DUF418" evidence="2">
    <location>
        <begin position="194"/>
        <end position="343"/>
    </location>
</feature>
<dbReference type="PANTHER" id="PTHR30590">
    <property type="entry name" value="INNER MEMBRANE PROTEIN"/>
    <property type="match status" value="1"/>
</dbReference>
<dbReference type="RefSeq" id="WP_182385053.1">
    <property type="nucleotide sequence ID" value="NZ_CP059833.1"/>
</dbReference>
<evidence type="ECO:0000313" key="4">
    <source>
        <dbReference type="Proteomes" id="UP000515570"/>
    </source>
</evidence>
<feature type="transmembrane region" description="Helical" evidence="1">
    <location>
        <begin position="303"/>
        <end position="325"/>
    </location>
</feature>
<name>A0A7G5FCA3_9CORY</name>
<protein>
    <submittedName>
        <fullName evidence="3">DUF418 domain-containing protein</fullName>
    </submittedName>
</protein>
<accession>A0A7G5FCA3</accession>
<keyword evidence="1" id="KW-1133">Transmembrane helix</keyword>
<dbReference type="AlphaFoldDB" id="A0A7G5FCA3"/>